<keyword evidence="2" id="KW-0472">Membrane</keyword>
<dbReference type="HOGENOM" id="CLU_546159_0_0_9"/>
<dbReference type="eggNOG" id="ENOG5032M6C">
    <property type="taxonomic scope" value="Bacteria"/>
</dbReference>
<organism evidence="3 4">
    <name type="scientific">Staphylococcus carnosus (strain TM300)</name>
    <dbReference type="NCBI Taxonomy" id="396513"/>
    <lineage>
        <taxon>Bacteria</taxon>
        <taxon>Bacillati</taxon>
        <taxon>Bacillota</taxon>
        <taxon>Bacilli</taxon>
        <taxon>Bacillales</taxon>
        <taxon>Staphylococcaceae</taxon>
        <taxon>Staphylococcus</taxon>
    </lineage>
</organism>
<dbReference type="GeneID" id="93794758"/>
<keyword evidence="1" id="KW-0175">Coiled coil</keyword>
<dbReference type="BioCyc" id="SCAR396513:SCA_RS11635-MONOMER"/>
<evidence type="ECO:0000313" key="4">
    <source>
        <dbReference type="Proteomes" id="UP000000444"/>
    </source>
</evidence>
<feature type="transmembrane region" description="Helical" evidence="2">
    <location>
        <begin position="168"/>
        <end position="187"/>
    </location>
</feature>
<dbReference type="AlphaFoldDB" id="B9DJ35"/>
<feature type="coiled-coil region" evidence="1">
    <location>
        <begin position="26"/>
        <end position="93"/>
    </location>
</feature>
<dbReference type="EMBL" id="AM295250">
    <property type="protein sequence ID" value="CAL29214.1"/>
    <property type="molecule type" value="Genomic_DNA"/>
</dbReference>
<gene>
    <name evidence="3" type="ordered locus">Sca_2311</name>
</gene>
<reference evidence="3 4" key="1">
    <citation type="journal article" date="2009" name="Appl. Environ. Microbiol.">
        <title>Genome analysis of the meat starter culture bacterium Staphylococcus carnosus TM300.</title>
        <authorList>
            <person name="Rosenstein R."/>
            <person name="Nerz C."/>
            <person name="Biswas L."/>
            <person name="Resch A."/>
            <person name="Raddatz G."/>
            <person name="Schuster S.C."/>
            <person name="Goetz F."/>
        </authorList>
    </citation>
    <scope>NUCLEOTIDE SEQUENCE [LARGE SCALE GENOMIC DNA]</scope>
    <source>
        <strain evidence="3 4">TM300</strain>
    </source>
</reference>
<keyword evidence="4" id="KW-1185">Reference proteome</keyword>
<sequence length="545" mass="62773">MIKKNRVDDEELELLAHLNNIQADQQDKLSLRMKELEIEFDNLNEDALNTSEELDELIEIFEDMEKNLDDYEINFAEEDIEEAMTLNSDELEEINASITQYEQLDYVEFNDDWDEFLLNNKNYANDYWIDLHADPFKELLTEEELKEIEDIIDNQYGLKDLKLDKYDYMYASLSGILCGLIDVFIIGEPLKAKKRRFREIKGKNINNLQDSTLNQKVQQGFDSIVKKFADFIYEYDKKHGNLVKNKTKKFDSVSGAIGYLEERFSVNYDARYAKDLGLSSDDIKLNPLNHHLKSLAHQPDIIGLFFSLLDQFMDTTTVIDNGKIKIIKNPNGKFELKGKDFKSKIVCGFLNWLGHLFSDVAGSSGTRGHANKIGAGVPAPFYALTQLMTANVKDKNGVPVTFAKIAETVFKDGYDLRFATTLAIPVALNEIFIRIFWSIKEIFYHKRSVKDILKINRSREIDRLLLVGHGSLCMVDGIDAFARSGGGQNLVVMFSRMNIVGWARFGLAAFKETLNVYQYHSNLRKLDNDLEKEWNELLNNSRRIM</sequence>
<evidence type="ECO:0000256" key="1">
    <source>
        <dbReference type="SAM" id="Coils"/>
    </source>
</evidence>
<evidence type="ECO:0000313" key="3">
    <source>
        <dbReference type="EMBL" id="CAL29214.1"/>
    </source>
</evidence>
<proteinExistence type="predicted"/>
<name>B9DJ35_STACT</name>
<accession>B9DJ35</accession>
<dbReference type="KEGG" id="sca:SCA_2311"/>
<evidence type="ECO:0000256" key="2">
    <source>
        <dbReference type="SAM" id="Phobius"/>
    </source>
</evidence>
<keyword evidence="2" id="KW-0812">Transmembrane</keyword>
<keyword evidence="2" id="KW-1133">Transmembrane helix</keyword>
<protein>
    <submittedName>
        <fullName evidence="3">Uncharacterized protein</fullName>
    </submittedName>
</protein>
<dbReference type="Proteomes" id="UP000000444">
    <property type="component" value="Chromosome"/>
</dbReference>
<dbReference type="RefSeq" id="WP_015901549.1">
    <property type="nucleotide sequence ID" value="NC_012121.1"/>
</dbReference>
<dbReference type="OrthoDB" id="1692525at2"/>